<dbReference type="Pfam" id="PF07525">
    <property type="entry name" value="SOCS_box"/>
    <property type="match status" value="1"/>
</dbReference>
<dbReference type="PANTHER" id="PTHR10155:SF16">
    <property type="entry name" value="SUPPRESSOR OF CYTOKINE SIGNALING 2"/>
    <property type="match status" value="1"/>
</dbReference>
<dbReference type="EMBL" id="LR783970">
    <property type="protein sequence ID" value="CAB3231341.1"/>
    <property type="molecule type" value="mRNA"/>
</dbReference>
<evidence type="ECO:0000256" key="6">
    <source>
        <dbReference type="PROSITE-ProRule" id="PRU00191"/>
    </source>
</evidence>
<dbReference type="GO" id="GO:0046935">
    <property type="term" value="F:1-phosphatidylinositol-3-kinase regulator activity"/>
    <property type="evidence" value="ECO:0007669"/>
    <property type="project" value="TreeGrafter"/>
</dbReference>
<evidence type="ECO:0000256" key="3">
    <source>
        <dbReference type="ARBA" id="ARBA00022700"/>
    </source>
</evidence>
<dbReference type="SUPFAM" id="SSF158235">
    <property type="entry name" value="SOCS box-like"/>
    <property type="match status" value="1"/>
</dbReference>
<dbReference type="GO" id="GO:0009968">
    <property type="term" value="P:negative regulation of signal transduction"/>
    <property type="evidence" value="ECO:0007669"/>
    <property type="project" value="UniProtKB-KW"/>
</dbReference>
<dbReference type="SMART" id="SM00252">
    <property type="entry name" value="SH2"/>
    <property type="match status" value="1"/>
</dbReference>
<evidence type="ECO:0000259" key="8">
    <source>
        <dbReference type="PROSITE" id="PS50001"/>
    </source>
</evidence>
<dbReference type="PROSITE" id="PS50001">
    <property type="entry name" value="SH2"/>
    <property type="match status" value="1"/>
</dbReference>
<protein>
    <submittedName>
        <fullName evidence="10">SOCS1/2/3/CIS suppressor of cytokine signaling</fullName>
    </submittedName>
</protein>
<evidence type="ECO:0000313" key="10">
    <source>
        <dbReference type="EMBL" id="CAB3231341.1"/>
    </source>
</evidence>
<sequence length="784" mass="88945">MNKKLRRILRRRKTSNTDDVTSKKQRDLPALLSARDKAEPNVYLGGDRTNNNRSLDDNEKEKGNELIVNIEPPENTQRDIEIKLEAVQPEGADRNPNISETTRANPNERNEAIVESVEAVPNTKCELHNQRPRASYTTCGIMQDNGDHKSLAFDKRTRDDNSGFEQRRDWTTTNREGECKFSNNFRDCDVEMKRTRENSTDSNESFSQRDADWGWISMSRDSPTDDCSCDHVTSHRCTMTSQRGRERWNPWRTSTCRCMTSQCRNKRHWRGCSSRVGAGHNSRTVAQGQGSIRIRTSVAVLFTIVDEDALERRPRILEFGQSWSTLPPPQPHRTAQHCQCDCCHCDVTMHSDGMDWNDYEDSSVCRHSNHCHFPVSNINSLQTQNVNEFVTSSSVPSTSSSNMAPSLGFMGNEGDVTVATQQDFQSAPTNNNNTNFCHCCCRRQSMTSQPRLFRNDFEGNFDKRLSGDVWRGNDDSPIVTTSLSHFELSKRLYARLIAYCHAKKLLSNIYSSANEDRECDFVSTIPRDENQHFGAGLHSRAGFRDSIRGDSDFISTGVSDAAQVLCHLAGVFETVEECPWYCGAMTGQEAKIRLRSTPPGTFLLRDSSDSRFLFSMSLMTRRGATSIRIVYKNGRFGFDSEESEPSKKSSKSHRHRTERTKCVIRMILHYTNALATKKQRHSIEDHHDSVANPSGGNMHSNGATRGGSASEKRQFLCYSIDRGTRKEIPIQLVRPVGGGVRSLQQISRACINKQCRLWENPSVIEDLPLPAVLKKYVRKYPYPI</sequence>
<dbReference type="InterPro" id="IPR000980">
    <property type="entry name" value="SH2"/>
</dbReference>
<dbReference type="GO" id="GO:0016567">
    <property type="term" value="P:protein ubiquitination"/>
    <property type="evidence" value="ECO:0007669"/>
    <property type="project" value="UniProtKB-UniPathway"/>
</dbReference>
<evidence type="ECO:0000256" key="1">
    <source>
        <dbReference type="ARBA" id="ARBA00004906"/>
    </source>
</evidence>
<dbReference type="InterPro" id="IPR036860">
    <property type="entry name" value="SH2_dom_sf"/>
</dbReference>
<dbReference type="Pfam" id="PF00017">
    <property type="entry name" value="SH2"/>
    <property type="match status" value="1"/>
</dbReference>
<name>A0A6F9D8V4_9ASCI</name>
<feature type="domain" description="SOCS box" evidence="9">
    <location>
        <begin position="731"/>
        <end position="783"/>
    </location>
</feature>
<dbReference type="UniPathway" id="UPA00143"/>
<dbReference type="CDD" id="cd03587">
    <property type="entry name" value="SOCS"/>
    <property type="match status" value="1"/>
</dbReference>
<feature type="compositionally biased region" description="Basic residues" evidence="7">
    <location>
        <begin position="1"/>
        <end position="14"/>
    </location>
</feature>
<keyword evidence="4" id="KW-0833">Ubl conjugation pathway</keyword>
<evidence type="ECO:0000256" key="4">
    <source>
        <dbReference type="ARBA" id="ARBA00022786"/>
    </source>
</evidence>
<feature type="domain" description="SH2" evidence="8">
    <location>
        <begin position="580"/>
        <end position="672"/>
    </location>
</feature>
<feature type="region of interest" description="Disordered" evidence="7">
    <location>
        <begin position="1"/>
        <end position="61"/>
    </location>
</feature>
<keyword evidence="5 6" id="KW-0727">SH2 domain</keyword>
<dbReference type="CDD" id="cd09923">
    <property type="entry name" value="SH2_SOCS_family"/>
    <property type="match status" value="1"/>
</dbReference>
<dbReference type="Gene3D" id="3.30.505.10">
    <property type="entry name" value="SH2 domain"/>
    <property type="match status" value="1"/>
</dbReference>
<evidence type="ECO:0000256" key="2">
    <source>
        <dbReference type="ARBA" id="ARBA00022604"/>
    </source>
</evidence>
<accession>A0A6F9D8V4</accession>
<evidence type="ECO:0000256" key="7">
    <source>
        <dbReference type="SAM" id="MobiDB-lite"/>
    </source>
</evidence>
<organism evidence="10">
    <name type="scientific">Phallusia mammillata</name>
    <dbReference type="NCBI Taxonomy" id="59560"/>
    <lineage>
        <taxon>Eukaryota</taxon>
        <taxon>Metazoa</taxon>
        <taxon>Chordata</taxon>
        <taxon>Tunicata</taxon>
        <taxon>Ascidiacea</taxon>
        <taxon>Phlebobranchia</taxon>
        <taxon>Ascidiidae</taxon>
        <taxon>Phallusia</taxon>
    </lineage>
</organism>
<dbReference type="PROSITE" id="PS50225">
    <property type="entry name" value="SOCS"/>
    <property type="match status" value="1"/>
</dbReference>
<comment type="pathway">
    <text evidence="1">Protein modification; protein ubiquitination.</text>
</comment>
<reference evidence="10" key="1">
    <citation type="submission" date="2020-04" db="EMBL/GenBank/DDBJ databases">
        <authorList>
            <person name="Neveu A P."/>
        </authorList>
    </citation>
    <scope>NUCLEOTIDE SEQUENCE</scope>
    <source>
        <tissue evidence="10">Whole embryo</tissue>
    </source>
</reference>
<dbReference type="SUPFAM" id="SSF55550">
    <property type="entry name" value="SH2 domain"/>
    <property type="match status" value="1"/>
</dbReference>
<gene>
    <name evidence="10" type="primary">Cish</name>
</gene>
<dbReference type="InterPro" id="IPR001496">
    <property type="entry name" value="SOCS_box"/>
</dbReference>
<proteinExistence type="evidence at transcript level"/>
<dbReference type="SMART" id="SM00969">
    <property type="entry name" value="SOCS_box"/>
    <property type="match status" value="1"/>
</dbReference>
<dbReference type="PANTHER" id="PTHR10155">
    <property type="entry name" value="PHOSPHATIDYLINOSITOL 3-KINASE REGULATORY SUBUNIT"/>
    <property type="match status" value="1"/>
</dbReference>
<keyword evidence="2" id="KW-0341">Growth regulation</keyword>
<dbReference type="GO" id="GO:0035556">
    <property type="term" value="P:intracellular signal transduction"/>
    <property type="evidence" value="ECO:0007669"/>
    <property type="project" value="InterPro"/>
</dbReference>
<dbReference type="InterPro" id="IPR036036">
    <property type="entry name" value="SOCS_box-like_dom_sf"/>
</dbReference>
<evidence type="ECO:0000256" key="5">
    <source>
        <dbReference type="ARBA" id="ARBA00022999"/>
    </source>
</evidence>
<dbReference type="GO" id="GO:0046854">
    <property type="term" value="P:phosphatidylinositol phosphate biosynthetic process"/>
    <property type="evidence" value="ECO:0007669"/>
    <property type="project" value="TreeGrafter"/>
</dbReference>
<evidence type="ECO:0000259" key="9">
    <source>
        <dbReference type="PROSITE" id="PS50225"/>
    </source>
</evidence>
<dbReference type="GO" id="GO:0005942">
    <property type="term" value="C:phosphatidylinositol 3-kinase complex"/>
    <property type="evidence" value="ECO:0007669"/>
    <property type="project" value="TreeGrafter"/>
</dbReference>
<dbReference type="AlphaFoldDB" id="A0A6F9D8V4"/>
<keyword evidence="3" id="KW-0734">Signal transduction inhibitor</keyword>